<dbReference type="GO" id="GO:0043023">
    <property type="term" value="F:ribosomal large subunit binding"/>
    <property type="evidence" value="ECO:0007669"/>
    <property type="project" value="TreeGrafter"/>
</dbReference>
<dbReference type="InterPro" id="IPR004394">
    <property type="entry name" value="Iojap/RsfS/C7orf30"/>
</dbReference>
<comment type="similarity">
    <text evidence="1">Belongs to the Iojap/RsfS family.</text>
</comment>
<dbReference type="GO" id="GO:0017148">
    <property type="term" value="P:negative regulation of translation"/>
    <property type="evidence" value="ECO:0007669"/>
    <property type="project" value="TreeGrafter"/>
</dbReference>
<dbReference type="PANTHER" id="PTHR21043:SF0">
    <property type="entry name" value="MITOCHONDRIAL ASSEMBLY OF RIBOSOMAL LARGE SUBUNIT PROTEIN 1"/>
    <property type="match status" value="1"/>
</dbReference>
<comment type="caution">
    <text evidence="2">The sequence shown here is derived from an EMBL/GenBank/DDBJ whole genome shotgun (WGS) entry which is preliminary data.</text>
</comment>
<sequence>DSRWILLDFGGVIAHIFSEEARQFYQLERLWADAKRVD</sequence>
<dbReference type="Pfam" id="PF02410">
    <property type="entry name" value="RsfS"/>
    <property type="match status" value="1"/>
</dbReference>
<accession>A0A497E3B0</accession>
<dbReference type="SUPFAM" id="SSF81301">
    <property type="entry name" value="Nucleotidyltransferase"/>
    <property type="match status" value="1"/>
</dbReference>
<dbReference type="AlphaFoldDB" id="A0A497E3B0"/>
<organism evidence="2 3">
    <name type="scientific">Aerophobetes bacterium</name>
    <dbReference type="NCBI Taxonomy" id="2030807"/>
    <lineage>
        <taxon>Bacteria</taxon>
        <taxon>Candidatus Aerophobota</taxon>
    </lineage>
</organism>
<dbReference type="Gene3D" id="3.30.460.10">
    <property type="entry name" value="Beta Polymerase, domain 2"/>
    <property type="match status" value="1"/>
</dbReference>
<dbReference type="EMBL" id="QMPZ01000197">
    <property type="protein sequence ID" value="RLE07094.1"/>
    <property type="molecule type" value="Genomic_DNA"/>
</dbReference>
<proteinExistence type="inferred from homology"/>
<gene>
    <name evidence="2" type="ORF">DRJ00_08730</name>
</gene>
<dbReference type="PANTHER" id="PTHR21043">
    <property type="entry name" value="IOJAP SUPERFAMILY ORTHOLOG"/>
    <property type="match status" value="1"/>
</dbReference>
<name>A0A497E3B0_UNCAE</name>
<reference evidence="2 3" key="1">
    <citation type="submission" date="2018-06" db="EMBL/GenBank/DDBJ databases">
        <title>Extensive metabolic versatility and redundancy in microbially diverse, dynamic hydrothermal sediments.</title>
        <authorList>
            <person name="Dombrowski N."/>
            <person name="Teske A."/>
            <person name="Baker B.J."/>
        </authorList>
    </citation>
    <scope>NUCLEOTIDE SEQUENCE [LARGE SCALE GENOMIC DNA]</scope>
    <source>
        <strain evidence="2">B47_G16</strain>
    </source>
</reference>
<dbReference type="InterPro" id="IPR043519">
    <property type="entry name" value="NT_sf"/>
</dbReference>
<dbReference type="Proteomes" id="UP000279422">
    <property type="component" value="Unassembled WGS sequence"/>
</dbReference>
<evidence type="ECO:0000256" key="1">
    <source>
        <dbReference type="ARBA" id="ARBA00010574"/>
    </source>
</evidence>
<evidence type="ECO:0000313" key="3">
    <source>
        <dbReference type="Proteomes" id="UP000279422"/>
    </source>
</evidence>
<feature type="non-terminal residue" evidence="2">
    <location>
        <position position="1"/>
    </location>
</feature>
<protein>
    <submittedName>
        <fullName evidence="2">Ribosome silencing factor</fullName>
    </submittedName>
</protein>
<evidence type="ECO:0000313" key="2">
    <source>
        <dbReference type="EMBL" id="RLE07094.1"/>
    </source>
</evidence>
<dbReference type="GO" id="GO:0090071">
    <property type="term" value="P:negative regulation of ribosome biogenesis"/>
    <property type="evidence" value="ECO:0007669"/>
    <property type="project" value="TreeGrafter"/>
</dbReference>